<dbReference type="InterPro" id="IPR036060">
    <property type="entry name" value="Znf_C2H2C_sf"/>
</dbReference>
<dbReference type="InterPro" id="IPR002515">
    <property type="entry name" value="Znf_C2H2C"/>
</dbReference>
<feature type="compositionally biased region" description="Polar residues" evidence="10">
    <location>
        <begin position="814"/>
        <end position="823"/>
    </location>
</feature>
<name>A0ABP0H2B0_CLALP</name>
<feature type="compositionally biased region" description="Polar residues" evidence="10">
    <location>
        <begin position="300"/>
        <end position="321"/>
    </location>
</feature>
<feature type="compositionally biased region" description="Low complexity" evidence="10">
    <location>
        <begin position="60"/>
        <end position="80"/>
    </location>
</feature>
<keyword evidence="9" id="KW-0539">Nucleus</keyword>
<comment type="caution">
    <text evidence="11">The sequence shown here is derived from an EMBL/GenBank/DDBJ whole genome shotgun (WGS) entry which is preliminary data.</text>
</comment>
<evidence type="ECO:0000256" key="9">
    <source>
        <dbReference type="ARBA" id="ARBA00023242"/>
    </source>
</evidence>
<evidence type="ECO:0000256" key="7">
    <source>
        <dbReference type="ARBA" id="ARBA00023015"/>
    </source>
</evidence>
<dbReference type="Proteomes" id="UP001642483">
    <property type="component" value="Unassembled WGS sequence"/>
</dbReference>
<feature type="region of interest" description="Disordered" evidence="10">
    <location>
        <begin position="300"/>
        <end position="327"/>
    </location>
</feature>
<evidence type="ECO:0000313" key="12">
    <source>
        <dbReference type="Proteomes" id="UP001642483"/>
    </source>
</evidence>
<evidence type="ECO:0000256" key="1">
    <source>
        <dbReference type="ARBA" id="ARBA00004123"/>
    </source>
</evidence>
<evidence type="ECO:0000313" key="11">
    <source>
        <dbReference type="EMBL" id="CAK8698135.1"/>
    </source>
</evidence>
<keyword evidence="6" id="KW-0862">Zinc</keyword>
<evidence type="ECO:0000256" key="5">
    <source>
        <dbReference type="ARBA" id="ARBA00022771"/>
    </source>
</evidence>
<feature type="region of interest" description="Disordered" evidence="10">
    <location>
        <begin position="1"/>
        <end position="83"/>
    </location>
</feature>
<gene>
    <name evidence="11" type="ORF">CVLEPA_LOCUS31607</name>
</gene>
<comment type="subcellular location">
    <subcellularLocation>
        <location evidence="1">Nucleus</location>
    </subcellularLocation>
</comment>
<dbReference type="PANTHER" id="PTHR10816">
    <property type="entry name" value="MYELIN TRANSCRIPTION FACTOR 1-RELATED"/>
    <property type="match status" value="1"/>
</dbReference>
<dbReference type="PANTHER" id="PTHR10816:SF15">
    <property type="entry name" value="MYELIN TRANSCRIPTION FACTOR 1-LIKE PROTEIN"/>
    <property type="match status" value="1"/>
</dbReference>
<dbReference type="Gene3D" id="4.10.320.30">
    <property type="match status" value="4"/>
</dbReference>
<organism evidence="11 12">
    <name type="scientific">Clavelina lepadiformis</name>
    <name type="common">Light-bulb sea squirt</name>
    <name type="synonym">Ascidia lepadiformis</name>
    <dbReference type="NCBI Taxonomy" id="159417"/>
    <lineage>
        <taxon>Eukaryota</taxon>
        <taxon>Metazoa</taxon>
        <taxon>Chordata</taxon>
        <taxon>Tunicata</taxon>
        <taxon>Ascidiacea</taxon>
        <taxon>Aplousobranchia</taxon>
        <taxon>Clavelinidae</taxon>
        <taxon>Clavelina</taxon>
    </lineage>
</organism>
<evidence type="ECO:0000256" key="8">
    <source>
        <dbReference type="ARBA" id="ARBA00023163"/>
    </source>
</evidence>
<dbReference type="PROSITE" id="PS51802">
    <property type="entry name" value="ZF_CCHHC"/>
    <property type="match status" value="4"/>
</dbReference>
<accession>A0ABP0H2B0</accession>
<keyword evidence="8" id="KW-0804">Transcription</keyword>
<feature type="compositionally biased region" description="Basic and acidic residues" evidence="10">
    <location>
        <begin position="247"/>
        <end position="267"/>
    </location>
</feature>
<feature type="region of interest" description="Disordered" evidence="10">
    <location>
        <begin position="871"/>
        <end position="891"/>
    </location>
</feature>
<reference evidence="11 12" key="1">
    <citation type="submission" date="2024-02" db="EMBL/GenBank/DDBJ databases">
        <authorList>
            <person name="Daric V."/>
            <person name="Darras S."/>
        </authorList>
    </citation>
    <scope>NUCLEOTIDE SEQUENCE [LARGE SCALE GENOMIC DNA]</scope>
</reference>
<keyword evidence="4" id="KW-0677">Repeat</keyword>
<evidence type="ECO:0000256" key="6">
    <source>
        <dbReference type="ARBA" id="ARBA00022833"/>
    </source>
</evidence>
<comment type="similarity">
    <text evidence="2">Belongs to the MYT1 family.</text>
</comment>
<evidence type="ECO:0000256" key="2">
    <source>
        <dbReference type="ARBA" id="ARBA00010194"/>
    </source>
</evidence>
<keyword evidence="7" id="KW-0805">Transcription regulation</keyword>
<feature type="compositionally biased region" description="Basic and acidic residues" evidence="10">
    <location>
        <begin position="193"/>
        <end position="204"/>
    </location>
</feature>
<feature type="region of interest" description="Disordered" evidence="10">
    <location>
        <begin position="948"/>
        <end position="976"/>
    </location>
</feature>
<keyword evidence="5" id="KW-0863">Zinc-finger</keyword>
<keyword evidence="3" id="KW-0479">Metal-binding</keyword>
<dbReference type="EMBL" id="CAWYQH010000174">
    <property type="protein sequence ID" value="CAK8698135.1"/>
    <property type="molecule type" value="Genomic_DNA"/>
</dbReference>
<feature type="compositionally biased region" description="Polar residues" evidence="10">
    <location>
        <begin position="464"/>
        <end position="486"/>
    </location>
</feature>
<evidence type="ECO:0000256" key="4">
    <source>
        <dbReference type="ARBA" id="ARBA00022737"/>
    </source>
</evidence>
<feature type="compositionally biased region" description="Basic and acidic residues" evidence="10">
    <location>
        <begin position="573"/>
        <end position="591"/>
    </location>
</feature>
<sequence>METAVKLSDAKERFRVSLTGYNEVNEDENYSRNDTSDQGECSDSSKTGNAMDNYDRSSSDADGSMSPSSDKSSGCPSSSPKHVQFRNSAENFALSQPHSLERFDNQPTSDYFTAWTLLSKLTNGSTFPHMPKSCSGKTGNWEEDIPMSFPEIPRRKFDEMNRTFEPENCLQNTEEEPALPTNDLFSDESAKTVRSEASRMKTEESSEALFETQNSTHRVYQDDILSEEKSLDSPIARIKSAVSPAQREPRAREYNTHANDPHDSRNSQMDRAKLAKFFHPGECPQSEADFDKTLFPVYQNTPRKTSRSPAGSPKTPGNNYSKDSKCPTPGCTGLGHVTGMYAYHRSFSGCPHKDKMPKEALQALNEGGTIKCPTPGCVGKGHVNGTRQNHRSESGCPIAARNKRLQQQFKNDFNLAKRSGISPAVFESFTPLIENKALHTYTKSISLPSSIATSPVAQYDQHKPNSQRSNSSDDNPEQVSQQNLDSHTVQQGQLNRMFAGGFKPGAFMSCFPPFFPPASAQHFSREGKISAALSGATAAKIYASALEALKIRQAATVSQFAPKAFLPQATTETAKHTAGNERQKSFEKKFPDSQAFSNQSPGLSGNSDNEVEKTRNSNKRLSSETWHSIESIMNRSPVLSKPKDISRYASDDDLSEKFENPEKRRKILDDCRESAQQLHLTKHWPQQLRQPSYYGFLSPYSRLFDPTKLMMAPHFNNMFANPVLRTPMYGTHFDSGLSKDTNLKRRDPAYDGNPIHHDKLTMAKNATERGDTESHESRKSYSLKTIMEDDAKTINEHENDSKDAPLDLRVNSAETKMSPSSKRASPLPAGDGFSGKDSPISKPAIFPHAFSNSDVDENKAMQSYFSGSLPFRNFSSQPGSPRKRPMEKGEETFSRLLEKRRPQDLCKLSLKGGLLEEPSSRNSTIQQALYCKTTSCMAYPSHFFDQSKSEESSFSTSESPRKMGGKTETDNASSLDSISFDESTLGKFSTMQLQQSQIRQRTGKRKELLTCPMHNCDGSGHSTGHYSSHRSLSGCPRAPRYLVIANAHEMKCPTEGCDGSGHATGSYGSHRSLSGCPLAKRNRAVANAKKATTKHHFSKCDSTQNSDQNTKIEILNNYNFHKDLPHPPTNNSVEEDRNVLAKESVATSITPTNKRKSYNVFHNTSAVSSSASPEAFERRESFENISTHEASFSPSERSSVNYQQGNDIHSCENAHSEEPNESMEKTSSDDLQKVEEENSEIFCDNEKRNEDENEAFNWEKEEEKRQLLIYLAGIALPHSREFPTKQNIDSYLCQLQQCCKDQSNPESQALLAAVREALPAHFDLEAFTS</sequence>
<feature type="compositionally biased region" description="Polar residues" evidence="10">
    <location>
        <begin position="36"/>
        <end position="50"/>
    </location>
</feature>
<feature type="region of interest" description="Disordered" evidence="10">
    <location>
        <begin position="193"/>
        <end position="215"/>
    </location>
</feature>
<feature type="region of interest" description="Disordered" evidence="10">
    <location>
        <begin position="1210"/>
        <end position="1240"/>
    </location>
</feature>
<evidence type="ECO:0000256" key="10">
    <source>
        <dbReference type="SAM" id="MobiDB-lite"/>
    </source>
</evidence>
<feature type="region of interest" description="Disordered" evidence="10">
    <location>
        <begin position="814"/>
        <end position="839"/>
    </location>
</feature>
<feature type="compositionally biased region" description="Basic and acidic residues" evidence="10">
    <location>
        <begin position="959"/>
        <end position="969"/>
    </location>
</feature>
<feature type="region of interest" description="Disordered" evidence="10">
    <location>
        <begin position="241"/>
        <end position="267"/>
    </location>
</feature>
<feature type="region of interest" description="Disordered" evidence="10">
    <location>
        <begin position="455"/>
        <end position="486"/>
    </location>
</feature>
<proteinExistence type="inferred from homology"/>
<feature type="compositionally biased region" description="Basic and acidic residues" evidence="10">
    <location>
        <begin position="749"/>
        <end position="779"/>
    </location>
</feature>
<dbReference type="Pfam" id="PF01530">
    <property type="entry name" value="zf-C2HC"/>
    <property type="match status" value="4"/>
</dbReference>
<feature type="compositionally biased region" description="Polar residues" evidence="10">
    <location>
        <begin position="594"/>
        <end position="608"/>
    </location>
</feature>
<feature type="region of interest" description="Disordered" evidence="10">
    <location>
        <begin position="749"/>
        <end position="784"/>
    </location>
</feature>
<dbReference type="SUPFAM" id="SSF103637">
    <property type="entry name" value="CCHHC domain"/>
    <property type="match status" value="4"/>
</dbReference>
<evidence type="ECO:0000256" key="3">
    <source>
        <dbReference type="ARBA" id="ARBA00022723"/>
    </source>
</evidence>
<protein>
    <recommendedName>
        <fullName evidence="13">Myelin transcription factor 1</fullName>
    </recommendedName>
</protein>
<feature type="region of interest" description="Disordered" evidence="10">
    <location>
        <begin position="571"/>
        <end position="623"/>
    </location>
</feature>
<keyword evidence="12" id="KW-1185">Reference proteome</keyword>
<feature type="compositionally biased region" description="Basic and acidic residues" evidence="10">
    <location>
        <begin position="1210"/>
        <end position="1236"/>
    </location>
</feature>
<evidence type="ECO:0008006" key="13">
    <source>
        <dbReference type="Google" id="ProtNLM"/>
    </source>
</evidence>